<gene>
    <name evidence="2" type="ORF">PYX00_011840</name>
</gene>
<sequence length="282" mass="30483">MCACHAYDPGSNPGGRVFYIHPSLGACHVSLWKAPAFTPPGAGIPMSTTEKRANVFTEEGRILQVEYAIKNVANAGTIAGLVCTDGVLVIGIKKGSSTGGHEKIYKVCSNIYCAVSGLFSDCIRVVKQARLKAHDVLEELGVVYPVSTLARIIGEMKQRLTQIGGTRPFGVAMLYIGEEDGKYVMFSTDPSGTVGEWKGKCYGENEDAINTAMKKEFADKTLCLDEATTKMFSILASARELGEKEADIVEVLHFKGAFSTYVGTEHISAILREIQDTQGKTR</sequence>
<proteinExistence type="predicted"/>
<dbReference type="AlphaFoldDB" id="A0AAW2H8H5"/>
<dbReference type="Pfam" id="PF00227">
    <property type="entry name" value="Proteasome"/>
    <property type="match status" value="1"/>
</dbReference>
<protein>
    <recommendedName>
        <fullName evidence="3">Proteasome subunit alpha type</fullName>
    </recommendedName>
</protein>
<dbReference type="GO" id="GO:0051603">
    <property type="term" value="P:proteolysis involved in protein catabolic process"/>
    <property type="evidence" value="ECO:0007669"/>
    <property type="project" value="InterPro"/>
</dbReference>
<dbReference type="GO" id="GO:0005839">
    <property type="term" value="C:proteasome core complex"/>
    <property type="evidence" value="ECO:0007669"/>
    <property type="project" value="InterPro"/>
</dbReference>
<dbReference type="Gene3D" id="3.60.20.10">
    <property type="entry name" value="Glutamine Phosphoribosylpyrophosphate, subunit 1, domain 1"/>
    <property type="match status" value="1"/>
</dbReference>
<name>A0AAW2H8H5_9NEOP</name>
<comment type="caution">
    <text evidence="2">The sequence shown here is derived from an EMBL/GenBank/DDBJ whole genome shotgun (WGS) entry which is preliminary data.</text>
</comment>
<accession>A0AAW2H8H5</accession>
<dbReference type="SUPFAM" id="SSF56235">
    <property type="entry name" value="N-terminal nucleophile aminohydrolases (Ntn hydrolases)"/>
    <property type="match status" value="1"/>
</dbReference>
<evidence type="ECO:0000313" key="2">
    <source>
        <dbReference type="EMBL" id="KAL0266124.1"/>
    </source>
</evidence>
<evidence type="ECO:0008006" key="3">
    <source>
        <dbReference type="Google" id="ProtNLM"/>
    </source>
</evidence>
<dbReference type="InterPro" id="IPR001353">
    <property type="entry name" value="Proteasome_sua/b"/>
</dbReference>
<evidence type="ECO:0000256" key="1">
    <source>
        <dbReference type="ARBA" id="ARBA00022942"/>
    </source>
</evidence>
<dbReference type="InterPro" id="IPR029055">
    <property type="entry name" value="Ntn_hydrolases_N"/>
</dbReference>
<dbReference type="EMBL" id="JARGDH010000006">
    <property type="protein sequence ID" value="KAL0266124.1"/>
    <property type="molecule type" value="Genomic_DNA"/>
</dbReference>
<reference evidence="2" key="1">
    <citation type="journal article" date="2024" name="Gigascience">
        <title>Chromosome-level genome of the poultry shaft louse Menopon gallinae provides insight into the host-switching and adaptive evolution of parasitic lice.</title>
        <authorList>
            <person name="Xu Y."/>
            <person name="Ma L."/>
            <person name="Liu S."/>
            <person name="Liang Y."/>
            <person name="Liu Q."/>
            <person name="He Z."/>
            <person name="Tian L."/>
            <person name="Duan Y."/>
            <person name="Cai W."/>
            <person name="Li H."/>
            <person name="Song F."/>
        </authorList>
    </citation>
    <scope>NUCLEOTIDE SEQUENCE</scope>
    <source>
        <strain evidence="2">Cailab_2023a</strain>
    </source>
</reference>
<dbReference type="PANTHER" id="PTHR11599">
    <property type="entry name" value="PROTEASOME SUBUNIT ALPHA/BETA"/>
    <property type="match status" value="1"/>
</dbReference>
<keyword evidence="1" id="KW-0647">Proteasome</keyword>
<organism evidence="2">
    <name type="scientific">Menopon gallinae</name>
    <name type="common">poultry shaft louse</name>
    <dbReference type="NCBI Taxonomy" id="328185"/>
    <lineage>
        <taxon>Eukaryota</taxon>
        <taxon>Metazoa</taxon>
        <taxon>Ecdysozoa</taxon>
        <taxon>Arthropoda</taxon>
        <taxon>Hexapoda</taxon>
        <taxon>Insecta</taxon>
        <taxon>Pterygota</taxon>
        <taxon>Neoptera</taxon>
        <taxon>Paraneoptera</taxon>
        <taxon>Psocodea</taxon>
        <taxon>Troctomorpha</taxon>
        <taxon>Phthiraptera</taxon>
        <taxon>Amblycera</taxon>
        <taxon>Menoponidae</taxon>
        <taxon>Menopon</taxon>
    </lineage>
</organism>
<dbReference type="InterPro" id="IPR050115">
    <property type="entry name" value="Proteasome_alpha"/>
</dbReference>